<keyword evidence="6" id="KW-1185">Reference proteome</keyword>
<dbReference type="GO" id="GO:0030527">
    <property type="term" value="F:structural constituent of chromatin"/>
    <property type="evidence" value="ECO:0007669"/>
    <property type="project" value="InterPro"/>
</dbReference>
<dbReference type="AlphaFoldDB" id="A0A1B1NGU1"/>
<evidence type="ECO:0000313" key="6">
    <source>
        <dbReference type="Proteomes" id="UP000092482"/>
    </source>
</evidence>
<dbReference type="EMBL" id="CP014989">
    <property type="protein sequence ID" value="ANS80630.1"/>
    <property type="molecule type" value="Genomic_DNA"/>
</dbReference>
<accession>A0A1B1NGU1</accession>
<feature type="region of interest" description="Disordered" evidence="4">
    <location>
        <begin position="25"/>
        <end position="202"/>
    </location>
</feature>
<protein>
    <submittedName>
        <fullName evidence="5">DNA-binding protein HU</fullName>
    </submittedName>
</protein>
<feature type="compositionally biased region" description="Basic and acidic residues" evidence="4">
    <location>
        <begin position="106"/>
        <end position="120"/>
    </location>
</feature>
<dbReference type="GO" id="GO:0005829">
    <property type="term" value="C:cytosol"/>
    <property type="evidence" value="ECO:0007669"/>
    <property type="project" value="TreeGrafter"/>
</dbReference>
<dbReference type="CDD" id="cd13831">
    <property type="entry name" value="HU"/>
    <property type="match status" value="1"/>
</dbReference>
<dbReference type="GO" id="GO:0003677">
    <property type="term" value="F:DNA binding"/>
    <property type="evidence" value="ECO:0007669"/>
    <property type="project" value="UniProtKB-KW"/>
</dbReference>
<dbReference type="SMART" id="SM00411">
    <property type="entry name" value="BHL"/>
    <property type="match status" value="1"/>
</dbReference>
<dbReference type="Pfam" id="PF00216">
    <property type="entry name" value="Bac_DNA_binding"/>
    <property type="match status" value="1"/>
</dbReference>
<dbReference type="PROSITE" id="PS00045">
    <property type="entry name" value="HISTONE_LIKE"/>
    <property type="match status" value="1"/>
</dbReference>
<gene>
    <name evidence="5" type="ORF">SGUI_3234</name>
</gene>
<evidence type="ECO:0000256" key="3">
    <source>
        <dbReference type="RuleBase" id="RU003939"/>
    </source>
</evidence>
<dbReference type="PANTHER" id="PTHR33175">
    <property type="entry name" value="DNA-BINDING PROTEIN HU"/>
    <property type="match status" value="1"/>
</dbReference>
<feature type="compositionally biased region" description="Low complexity" evidence="4">
    <location>
        <begin position="139"/>
        <end position="149"/>
    </location>
</feature>
<dbReference type="PRINTS" id="PR01727">
    <property type="entry name" value="DNABINDINGHU"/>
</dbReference>
<keyword evidence="2 5" id="KW-0238">DNA-binding</keyword>
<dbReference type="InterPro" id="IPR010992">
    <property type="entry name" value="IHF-like_DNA-bd_dom_sf"/>
</dbReference>
<evidence type="ECO:0000256" key="4">
    <source>
        <dbReference type="SAM" id="MobiDB-lite"/>
    </source>
</evidence>
<evidence type="ECO:0000256" key="2">
    <source>
        <dbReference type="ARBA" id="ARBA00023125"/>
    </source>
</evidence>
<dbReference type="Proteomes" id="UP000092482">
    <property type="component" value="Chromosome"/>
</dbReference>
<keyword evidence="1" id="KW-0226">DNA condensation</keyword>
<evidence type="ECO:0000313" key="5">
    <source>
        <dbReference type="EMBL" id="ANS80630.1"/>
    </source>
</evidence>
<organism evidence="5 6">
    <name type="scientific">Serinicoccus hydrothermalis</name>
    <dbReference type="NCBI Taxonomy" id="1758689"/>
    <lineage>
        <taxon>Bacteria</taxon>
        <taxon>Bacillati</taxon>
        <taxon>Actinomycetota</taxon>
        <taxon>Actinomycetes</taxon>
        <taxon>Micrococcales</taxon>
        <taxon>Ornithinimicrobiaceae</taxon>
        <taxon>Serinicoccus</taxon>
    </lineage>
</organism>
<dbReference type="PANTHER" id="PTHR33175:SF3">
    <property type="entry name" value="DNA-BINDING PROTEIN HU-BETA"/>
    <property type="match status" value="1"/>
</dbReference>
<dbReference type="KEGG" id="serj:SGUI_3234"/>
<reference evidence="5 6" key="1">
    <citation type="submission" date="2016-03" db="EMBL/GenBank/DDBJ databases">
        <title>Shallow-sea hydrothermal system.</title>
        <authorList>
            <person name="Tang K."/>
        </authorList>
    </citation>
    <scope>NUCLEOTIDE SEQUENCE [LARGE SCALE GENOMIC DNA]</scope>
    <source>
        <strain evidence="5 6">JLT9</strain>
    </source>
</reference>
<dbReference type="STRING" id="1758689.SGUI_3234"/>
<dbReference type="InterPro" id="IPR020816">
    <property type="entry name" value="Histone-like_DNA-bd_CS"/>
</dbReference>
<evidence type="ECO:0000256" key="1">
    <source>
        <dbReference type="ARBA" id="ARBA00023067"/>
    </source>
</evidence>
<sequence length="202" mass="20837">MDIVLREVAAGGSVGISGFGTFEQVERAPRTGRNPRTGESVPIAGTRTPRFRPGSTFKEVVGDPSTLPARGLAGARAATEGEGGSTGTPSTVRRSGGSGRTGAQASEKRSASDRDRERRAPTGTPSSVRRQKSEEAPAPDDAASDTTSSGGRVFSGGEDITAGMISAKKAQLARVKNDEVVKGGKKKGKGKKNKAKKKKKDG</sequence>
<dbReference type="SUPFAM" id="SSF47729">
    <property type="entry name" value="IHF-like DNA-binding proteins"/>
    <property type="match status" value="1"/>
</dbReference>
<feature type="compositionally biased region" description="Low complexity" evidence="4">
    <location>
        <begin position="66"/>
        <end position="80"/>
    </location>
</feature>
<dbReference type="GO" id="GO:0030261">
    <property type="term" value="P:chromosome condensation"/>
    <property type="evidence" value="ECO:0007669"/>
    <property type="project" value="UniProtKB-KW"/>
</dbReference>
<dbReference type="Gene3D" id="4.10.520.10">
    <property type="entry name" value="IHF-like DNA-binding proteins"/>
    <property type="match status" value="1"/>
</dbReference>
<name>A0A1B1NGU1_9MICO</name>
<feature type="compositionally biased region" description="Basic residues" evidence="4">
    <location>
        <begin position="183"/>
        <end position="202"/>
    </location>
</feature>
<comment type="similarity">
    <text evidence="3">Belongs to the bacterial histone-like protein family.</text>
</comment>
<proteinExistence type="inferred from homology"/>
<dbReference type="InterPro" id="IPR000119">
    <property type="entry name" value="Hist_DNA-bd"/>
</dbReference>